<dbReference type="Pfam" id="PF17105">
    <property type="entry name" value="BRD4_CDT"/>
    <property type="match status" value="1"/>
</dbReference>
<dbReference type="FunFam" id="1.20.920.10:FF:000003">
    <property type="entry name" value="Bromodomain-containing protein 2"/>
    <property type="match status" value="1"/>
</dbReference>
<dbReference type="InterPro" id="IPR043509">
    <property type="entry name" value="Bromo_Brdt_II"/>
</dbReference>
<evidence type="ECO:0000259" key="5">
    <source>
        <dbReference type="PROSITE" id="PS50014"/>
    </source>
</evidence>
<feature type="compositionally biased region" description="Low complexity" evidence="4">
    <location>
        <begin position="979"/>
        <end position="996"/>
    </location>
</feature>
<dbReference type="PANTHER" id="PTHR22880:SF225">
    <property type="entry name" value="BROMODOMAIN-CONTAINING PROTEIN BET-1-RELATED"/>
    <property type="match status" value="1"/>
</dbReference>
<dbReference type="Pfam" id="PF17035">
    <property type="entry name" value="BET"/>
    <property type="match status" value="1"/>
</dbReference>
<feature type="compositionally biased region" description="Basic and acidic residues" evidence="4">
    <location>
        <begin position="323"/>
        <end position="346"/>
    </location>
</feature>
<name>A0A7M7PMA3_STRPU</name>
<feature type="compositionally biased region" description="Basic and acidic residues" evidence="4">
    <location>
        <begin position="1238"/>
        <end position="1326"/>
    </location>
</feature>
<feature type="compositionally biased region" description="Basic and acidic residues" evidence="4">
    <location>
        <begin position="1194"/>
        <end position="1210"/>
    </location>
</feature>
<evidence type="ECO:0000256" key="4">
    <source>
        <dbReference type="SAM" id="MobiDB-lite"/>
    </source>
</evidence>
<dbReference type="Proteomes" id="UP000007110">
    <property type="component" value="Unassembled WGS sequence"/>
</dbReference>
<feature type="compositionally biased region" description="Low complexity" evidence="4">
    <location>
        <begin position="233"/>
        <end position="246"/>
    </location>
</feature>
<feature type="region of interest" description="Disordered" evidence="4">
    <location>
        <begin position="146"/>
        <end position="199"/>
    </location>
</feature>
<dbReference type="CDD" id="cd05498">
    <property type="entry name" value="Bromo_Brdt_II_like"/>
    <property type="match status" value="1"/>
</dbReference>
<feature type="compositionally biased region" description="Pro residues" evidence="4">
    <location>
        <begin position="1112"/>
        <end position="1122"/>
    </location>
</feature>
<dbReference type="Pfam" id="PF00439">
    <property type="entry name" value="Bromodomain"/>
    <property type="match status" value="2"/>
</dbReference>
<evidence type="ECO:0000259" key="6">
    <source>
        <dbReference type="PROSITE" id="PS51525"/>
    </source>
</evidence>
<dbReference type="PANTHER" id="PTHR22880">
    <property type="entry name" value="FALZ-RELATED BROMODOMAIN-CONTAINING PROTEINS"/>
    <property type="match status" value="1"/>
</dbReference>
<dbReference type="SMART" id="SM00297">
    <property type="entry name" value="BROMO"/>
    <property type="match status" value="2"/>
</dbReference>
<evidence type="ECO:0000256" key="3">
    <source>
        <dbReference type="PROSITE-ProRule" id="PRU00035"/>
    </source>
</evidence>
<dbReference type="EnsemblMetazoa" id="XM_030998124">
    <property type="protein sequence ID" value="XP_030853984"/>
    <property type="gene ID" value="LOC100892105"/>
</dbReference>
<feature type="compositionally biased region" description="Pro residues" evidence="4">
    <location>
        <begin position="997"/>
        <end position="1059"/>
    </location>
</feature>
<keyword evidence="8" id="KW-1185">Reference proteome</keyword>
<dbReference type="Gene3D" id="1.20.1270.220">
    <property type="match status" value="1"/>
</dbReference>
<evidence type="ECO:0000313" key="8">
    <source>
        <dbReference type="Proteomes" id="UP000007110"/>
    </source>
</evidence>
<feature type="compositionally biased region" description="Basic residues" evidence="4">
    <location>
        <begin position="594"/>
        <end position="603"/>
    </location>
</feature>
<feature type="domain" description="Bromo" evidence="5">
    <location>
        <begin position="49"/>
        <end position="121"/>
    </location>
</feature>
<dbReference type="PROSITE" id="PS50014">
    <property type="entry name" value="BROMODOMAIN_2"/>
    <property type="match status" value="2"/>
</dbReference>
<dbReference type="SUPFAM" id="SSF47370">
    <property type="entry name" value="Bromodomain"/>
    <property type="match status" value="2"/>
</dbReference>
<reference evidence="8" key="1">
    <citation type="submission" date="2015-02" db="EMBL/GenBank/DDBJ databases">
        <title>Genome sequencing for Strongylocentrotus purpuratus.</title>
        <authorList>
            <person name="Murali S."/>
            <person name="Liu Y."/>
            <person name="Vee V."/>
            <person name="English A."/>
            <person name="Wang M."/>
            <person name="Skinner E."/>
            <person name="Han Y."/>
            <person name="Muzny D.M."/>
            <person name="Worley K.C."/>
            <person name="Gibbs R.A."/>
        </authorList>
    </citation>
    <scope>NUCLEOTIDE SEQUENCE</scope>
</reference>
<dbReference type="Gene3D" id="1.20.920.10">
    <property type="entry name" value="Bromodomain-like"/>
    <property type="match status" value="2"/>
</dbReference>
<feature type="compositionally biased region" description="Pro residues" evidence="4">
    <location>
        <begin position="1080"/>
        <end position="1096"/>
    </location>
</feature>
<dbReference type="GeneID" id="100892105"/>
<dbReference type="PROSITE" id="PS51525">
    <property type="entry name" value="NET"/>
    <property type="match status" value="1"/>
</dbReference>
<evidence type="ECO:0000256" key="1">
    <source>
        <dbReference type="ARBA" id="ARBA00022737"/>
    </source>
</evidence>
<dbReference type="PRINTS" id="PR00503">
    <property type="entry name" value="BROMODOMAIN"/>
</dbReference>
<dbReference type="InterPro" id="IPR027353">
    <property type="entry name" value="NET_dom"/>
</dbReference>
<feature type="compositionally biased region" description="Low complexity" evidence="4">
    <location>
        <begin position="789"/>
        <end position="817"/>
    </location>
</feature>
<dbReference type="PROSITE" id="PS00633">
    <property type="entry name" value="BROMODOMAIN_1"/>
    <property type="match status" value="2"/>
</dbReference>
<proteinExistence type="predicted"/>
<organism evidence="7 8">
    <name type="scientific">Strongylocentrotus purpuratus</name>
    <name type="common">Purple sea urchin</name>
    <dbReference type="NCBI Taxonomy" id="7668"/>
    <lineage>
        <taxon>Eukaryota</taxon>
        <taxon>Metazoa</taxon>
        <taxon>Echinodermata</taxon>
        <taxon>Eleutherozoa</taxon>
        <taxon>Echinozoa</taxon>
        <taxon>Echinoidea</taxon>
        <taxon>Euechinoidea</taxon>
        <taxon>Echinacea</taxon>
        <taxon>Camarodonta</taxon>
        <taxon>Echinidea</taxon>
        <taxon>Strongylocentrotidae</taxon>
        <taxon>Strongylocentrotus</taxon>
    </lineage>
</organism>
<dbReference type="InterPro" id="IPR050935">
    <property type="entry name" value="Bromo_chromatin_reader"/>
</dbReference>
<reference evidence="7" key="2">
    <citation type="submission" date="2021-01" db="UniProtKB">
        <authorList>
            <consortium name="EnsemblMetazoa"/>
        </authorList>
    </citation>
    <scope>IDENTIFICATION</scope>
</reference>
<dbReference type="GO" id="GO:0010468">
    <property type="term" value="P:regulation of gene expression"/>
    <property type="evidence" value="ECO:0007669"/>
    <property type="project" value="UniProtKB-ARBA"/>
</dbReference>
<feature type="compositionally biased region" description="Basic and acidic residues" evidence="4">
    <location>
        <begin position="741"/>
        <end position="759"/>
    </location>
</feature>
<accession>A0A7M7PMA3</accession>
<feature type="compositionally biased region" description="Polar residues" evidence="4">
    <location>
        <begin position="175"/>
        <end position="199"/>
    </location>
</feature>
<feature type="compositionally biased region" description="Acidic residues" evidence="4">
    <location>
        <begin position="463"/>
        <end position="477"/>
    </location>
</feature>
<evidence type="ECO:0000313" key="7">
    <source>
        <dbReference type="EnsemblMetazoa" id="XP_030853984"/>
    </source>
</evidence>
<evidence type="ECO:0000256" key="2">
    <source>
        <dbReference type="ARBA" id="ARBA00023117"/>
    </source>
</evidence>
<feature type="compositionally biased region" description="Basic residues" evidence="4">
    <location>
        <begin position="275"/>
        <end position="286"/>
    </location>
</feature>
<feature type="compositionally biased region" description="Low complexity" evidence="4">
    <location>
        <begin position="1222"/>
        <end position="1233"/>
    </location>
</feature>
<dbReference type="InterPro" id="IPR036427">
    <property type="entry name" value="Bromodomain-like_sf"/>
</dbReference>
<dbReference type="InterPro" id="IPR018359">
    <property type="entry name" value="Bromodomain_CS"/>
</dbReference>
<feature type="compositionally biased region" description="Low complexity" evidence="4">
    <location>
        <begin position="943"/>
        <end position="956"/>
    </location>
</feature>
<feature type="compositionally biased region" description="Basic residues" evidence="4">
    <location>
        <begin position="629"/>
        <end position="645"/>
    </location>
</feature>
<dbReference type="InterPro" id="IPR043508">
    <property type="entry name" value="Bromo_Brdt_I"/>
</dbReference>
<keyword evidence="1" id="KW-0677">Repeat</keyword>
<feature type="region of interest" description="Disordered" evidence="4">
    <location>
        <begin position="217"/>
        <end position="351"/>
    </location>
</feature>
<feature type="compositionally biased region" description="Polar residues" evidence="4">
    <location>
        <begin position="957"/>
        <end position="966"/>
    </location>
</feature>
<feature type="domain" description="NET" evidence="6">
    <location>
        <begin position="652"/>
        <end position="734"/>
    </location>
</feature>
<dbReference type="InterPro" id="IPR001487">
    <property type="entry name" value="Bromodomain"/>
</dbReference>
<dbReference type="InterPro" id="IPR031354">
    <property type="entry name" value="BRD4_CDT"/>
</dbReference>
<keyword evidence="2 3" id="KW-0103">Bromodomain</keyword>
<feature type="compositionally biased region" description="Basic residues" evidence="4">
    <location>
        <begin position="611"/>
        <end position="621"/>
    </location>
</feature>
<feature type="region of interest" description="Disordered" evidence="4">
    <location>
        <begin position="728"/>
        <end position="1346"/>
    </location>
</feature>
<protein>
    <submittedName>
        <fullName evidence="7">Uncharacterized protein</fullName>
    </submittedName>
</protein>
<feature type="compositionally biased region" description="Low complexity" evidence="4">
    <location>
        <begin position="487"/>
        <end position="496"/>
    </location>
</feature>
<dbReference type="RefSeq" id="XP_030853984.1">
    <property type="nucleotide sequence ID" value="XM_030998124.1"/>
</dbReference>
<dbReference type="FunFam" id="1.20.1270.220:FF:000001">
    <property type="entry name" value="bromodomain-containing protein 2 isoform X1"/>
    <property type="match status" value="1"/>
</dbReference>
<dbReference type="CDD" id="cd05497">
    <property type="entry name" value="Bromo_Brdt_I_like"/>
    <property type="match status" value="1"/>
</dbReference>
<dbReference type="InterPro" id="IPR038336">
    <property type="entry name" value="NET_sf"/>
</dbReference>
<feature type="region of interest" description="Disordered" evidence="4">
    <location>
        <begin position="460"/>
        <end position="671"/>
    </location>
</feature>
<feature type="compositionally biased region" description="Basic and acidic residues" evidence="4">
    <location>
        <begin position="539"/>
        <end position="593"/>
    </location>
</feature>
<dbReference type="FunFam" id="1.20.920.10:FF:000002">
    <property type="entry name" value="Bromodomain-containing protein 4"/>
    <property type="match status" value="1"/>
</dbReference>
<sequence length="1346" mass="148759">MYSKEAKLSLMKTEMNDMASATGQTQSRQPGRQTNQLQYLQKVVMKALWKHQFAWPFHHPVDPTKLALPDYFKIIKTPMDLGTIKKRLESIYYHSAKECISDFNLMFTNCYVYNKPGEDVVLMAQALEKLFLTKVAQMPQEEIELAPPVKPGMGDDISGPGRKGRKGRVPGRGISANSRLGIQNASPQPSVPNAATTQLPGPPAKNAYVAPLAMKSPTATQPSTELPVLPPGAASTQATAAAMSTSPLVSSPPPISTPVEPVKQNSLPGPPKVRSPAKTKGARGVKRKADTTTPTTVIEPPEPIVAPSADYHLAQAKPAKIPGRRESSRRNIKPPNRELPESDQHQKGKKGKLTAQLKYCYGVIKELMSKKHSAYAWPFFKPVDADVLGLHDYHEIIKTPMDMGTVKVKLENRDYKNANDFAANVRLIFTNCYKYNPPDHDVVGMARKLQNVFEVKFAKMPDEPLDPSDLESDDESKDETKAMDSPSDASASNSSSESEDSEEEREKRLSELQEQLKAVHEQLAALSSQAHRKKKKKDKDKTKKKERKDIEKEKEELEKAKELERQREKEMEEMREKERKLLEEKARDEERSKSASKRPRKPAKSTEDKAKPKKTKPRKNAKTAEEKPKPKRTNSRRGGGRKKKVPTTGQLESDDEDTAKPMSYDEKRQLSLDINKLPGDKLGKVVHIIQSREPSLKDSTPDEIEIDFETLKPSTLRELEKYVMQCLRKRPKAYNKGQTKSKQDAQKEKQKELEDRLKELGGPFPKKATKKAQQDALMNEGGRTERPLSASSSSDSESDASSSTSASSSSDNSESESGTPKKMKKGIKVPPLPANRQEMQRRLSGPGQAPITTPAGFHPETQQQQPMSTGPGPSPFSLGPQATGHPSGHPSGQPVQHPGQPSPRLTNGQNHIPAPRHSSLPALPDRPSNKAAPLQKRSQRKVLTSPLTSPGPLTSPANTRGSTTTAFPLPSPTLPQTKPAVVAPPQLQPPAVSKAPPATPPAMAPSAPVAPQPAPVAIPKPKPEPVVKPSKPAPSQTPPAAVPPPSSTKPLPQHPPPQQHPSRHSPQPLPQQQATSKPQSKPPPPTDIPKPQPPAAQRPIPADTKKTAPPRSVTPPSPPPQVKPEVPSLIQQPTLIPKVEDNPMSFMVGDEDLEGEGESPSTSPVMTGHKTEESNGSSHPEGGMPSSASSENLSKMEQKASSKDKKDMKLPNRYSWSNLANTPSSTKPSSKPTKTSHHSFELFKKAAKEKEERTRQIKQQEEMRKQQKHLQEQERARQERERQREKEEDDALERARNSQQEEAKRTQSMKERERLREQERRKREAMANHIDMNQQSNIMATFEETL</sequence>
<dbReference type="CTD" id="23476"/>
<feature type="compositionally biased region" description="Low complexity" evidence="4">
    <location>
        <begin position="1064"/>
        <end position="1079"/>
    </location>
</feature>
<feature type="domain" description="Bromo" evidence="5">
    <location>
        <begin position="371"/>
        <end position="443"/>
    </location>
</feature>